<keyword evidence="2" id="KW-1185">Reference proteome</keyword>
<organism evidence="1 2">
    <name type="scientific">Ventosimonas gracilis</name>
    <dbReference type="NCBI Taxonomy" id="1680762"/>
    <lineage>
        <taxon>Bacteria</taxon>
        <taxon>Pseudomonadati</taxon>
        <taxon>Pseudomonadota</taxon>
        <taxon>Gammaproteobacteria</taxon>
        <taxon>Pseudomonadales</taxon>
        <taxon>Ventosimonadaceae</taxon>
        <taxon>Ventosimonas</taxon>
    </lineage>
</organism>
<dbReference type="AlphaFoldDB" id="A0A139SVC5"/>
<dbReference type="OrthoDB" id="7059007at2"/>
<proteinExistence type="predicted"/>
<reference evidence="1 2" key="1">
    <citation type="submission" date="2016-02" db="EMBL/GenBank/DDBJ databases">
        <authorList>
            <person name="Wen L."/>
            <person name="He K."/>
            <person name="Yang H."/>
        </authorList>
    </citation>
    <scope>NUCLEOTIDE SEQUENCE [LARGE SCALE GENOMIC DNA]</scope>
    <source>
        <strain evidence="1 2">CV58</strain>
    </source>
</reference>
<dbReference type="Proteomes" id="UP000072660">
    <property type="component" value="Unassembled WGS sequence"/>
</dbReference>
<gene>
    <name evidence="1" type="ORF">AXE65_12925</name>
</gene>
<comment type="caution">
    <text evidence="1">The sequence shown here is derived from an EMBL/GenBank/DDBJ whole genome shotgun (WGS) entry which is preliminary data.</text>
</comment>
<evidence type="ECO:0008006" key="3">
    <source>
        <dbReference type="Google" id="ProtNLM"/>
    </source>
</evidence>
<sequence length="150" mass="16826">MIRHDLSHWPLVISMGQGACSLAEVEAFHQEWNRWLARGEPFATLRLFVDTDSTVQPPGAPVFVKQWLQTHSEAVRANVMGMAMLVCASEYPRFSKRNVEKLFGVPAAVFNELPAALDWLRERVYAPRGLRFDADAVAVSITAMCMPIPL</sequence>
<dbReference type="RefSeq" id="WP_068389304.1">
    <property type="nucleotide sequence ID" value="NZ_LSZO01000130.1"/>
</dbReference>
<dbReference type="EMBL" id="LSZO01000130">
    <property type="protein sequence ID" value="KXU38474.1"/>
    <property type="molecule type" value="Genomic_DNA"/>
</dbReference>
<evidence type="ECO:0000313" key="1">
    <source>
        <dbReference type="EMBL" id="KXU38474.1"/>
    </source>
</evidence>
<evidence type="ECO:0000313" key="2">
    <source>
        <dbReference type="Proteomes" id="UP000072660"/>
    </source>
</evidence>
<accession>A0A139SVC5</accession>
<name>A0A139SVC5_9GAMM</name>
<protein>
    <recommendedName>
        <fullName evidence="3">STAS/SEC14 domain-containing protein</fullName>
    </recommendedName>
</protein>